<evidence type="ECO:0000256" key="3">
    <source>
        <dbReference type="ARBA" id="ARBA00022448"/>
    </source>
</evidence>
<accession>A0A0H5DPW4</accession>
<feature type="transmembrane region" description="Helical" evidence="8">
    <location>
        <begin position="341"/>
        <end position="359"/>
    </location>
</feature>
<dbReference type="InterPro" id="IPR013525">
    <property type="entry name" value="ABC2_TM"/>
</dbReference>
<evidence type="ECO:0000256" key="5">
    <source>
        <dbReference type="ARBA" id="ARBA00022692"/>
    </source>
</evidence>
<protein>
    <submittedName>
        <fullName evidence="10">Inner membrane transport permease YbhR</fullName>
    </submittedName>
</protein>
<keyword evidence="11" id="KW-1185">Reference proteome</keyword>
<dbReference type="PANTHER" id="PTHR30294">
    <property type="entry name" value="MEMBRANE COMPONENT OF ABC TRANSPORTER YHHJ-RELATED"/>
    <property type="match status" value="1"/>
</dbReference>
<keyword evidence="4" id="KW-1003">Cell membrane</keyword>
<dbReference type="PROSITE" id="PS51012">
    <property type="entry name" value="ABC_TM2"/>
    <property type="match status" value="1"/>
</dbReference>
<dbReference type="AlphaFoldDB" id="A0A0H5DPW4"/>
<feature type="transmembrane region" description="Helical" evidence="8">
    <location>
        <begin position="219"/>
        <end position="241"/>
    </location>
</feature>
<organism evidence="10 11">
    <name type="scientific">Estrella lausannensis</name>
    <dbReference type="NCBI Taxonomy" id="483423"/>
    <lineage>
        <taxon>Bacteria</taxon>
        <taxon>Pseudomonadati</taxon>
        <taxon>Chlamydiota</taxon>
        <taxon>Chlamydiia</taxon>
        <taxon>Parachlamydiales</taxon>
        <taxon>Candidatus Criblamydiaceae</taxon>
        <taxon>Estrella</taxon>
    </lineage>
</organism>
<evidence type="ECO:0000256" key="8">
    <source>
        <dbReference type="SAM" id="Phobius"/>
    </source>
</evidence>
<feature type="transmembrane region" description="Helical" evidence="8">
    <location>
        <begin position="280"/>
        <end position="299"/>
    </location>
</feature>
<dbReference type="GO" id="GO:0005886">
    <property type="term" value="C:plasma membrane"/>
    <property type="evidence" value="ECO:0007669"/>
    <property type="project" value="UniProtKB-SubCell"/>
</dbReference>
<evidence type="ECO:0000313" key="10">
    <source>
        <dbReference type="EMBL" id="CRX38631.1"/>
    </source>
</evidence>
<dbReference type="RefSeq" id="WP_098038493.1">
    <property type="nucleotide sequence ID" value="NZ_CWGJ01000014.1"/>
</dbReference>
<comment type="similarity">
    <text evidence="2">Belongs to the ABC-2 integral membrane protein family.</text>
</comment>
<sequence length="364" mass="40451">MLSRVLNLIRKELLAVLLDPKSRFAILIPPLIQLFIFAYAATLDVKNAPIGILNRDNGKESQEIIQRFRGSPFFTKILYLDTVSEITPFLDEQKGVMVVSFDEQFSRNVKAGKPAEVQIILDGRKSNTAQIVSGYVQSIIAQYGADLGKGRDVHLVPRNWFNPNLIYLWYNIPSLFSTLAMMTCLIVTTQSVARERELGTLDQLLVSPLTPTEIVIGKIIPGILVGILEGTLLLLVGTLLFKVPFHGSLFLLYFSLLLFVAAISGIGLFISSVSATQQQAMLGSFVTIMPSILLSGFATPIENMPVWLQPFTYLIPLTYMLKISKGLFLKALPAADVFMNLWPVVLIALFNIIGAGLFFRRRLQ</sequence>
<dbReference type="PANTHER" id="PTHR30294:SF44">
    <property type="entry name" value="MULTIDRUG ABC TRANSPORTER PERMEASE YBHR-RELATED"/>
    <property type="match status" value="1"/>
</dbReference>
<proteinExistence type="inferred from homology"/>
<dbReference type="InterPro" id="IPR051449">
    <property type="entry name" value="ABC-2_transporter_component"/>
</dbReference>
<evidence type="ECO:0000256" key="6">
    <source>
        <dbReference type="ARBA" id="ARBA00022989"/>
    </source>
</evidence>
<dbReference type="Proteomes" id="UP000220251">
    <property type="component" value="Unassembled WGS sequence"/>
</dbReference>
<evidence type="ECO:0000313" key="11">
    <source>
        <dbReference type="Proteomes" id="UP000220251"/>
    </source>
</evidence>
<dbReference type="Gene3D" id="3.40.1710.10">
    <property type="entry name" value="abc type-2 transporter like domain"/>
    <property type="match status" value="1"/>
</dbReference>
<name>A0A0H5DPW4_9BACT</name>
<keyword evidence="5 8" id="KW-0812">Transmembrane</keyword>
<dbReference type="EMBL" id="CWGJ01000014">
    <property type="protein sequence ID" value="CRX38631.1"/>
    <property type="molecule type" value="Genomic_DNA"/>
</dbReference>
<dbReference type="OrthoDB" id="9776218at2"/>
<reference evidence="11" key="1">
    <citation type="submission" date="2015-06" db="EMBL/GenBank/DDBJ databases">
        <authorList>
            <person name="Bertelli C."/>
        </authorList>
    </citation>
    <scope>NUCLEOTIDE SEQUENCE [LARGE SCALE GENOMIC DNA]</scope>
    <source>
        <strain evidence="11">CRIB-30</strain>
    </source>
</reference>
<feature type="transmembrane region" description="Helical" evidence="8">
    <location>
        <begin position="250"/>
        <end position="274"/>
    </location>
</feature>
<dbReference type="InterPro" id="IPR047817">
    <property type="entry name" value="ABC2_TM_bact-type"/>
</dbReference>
<keyword evidence="6 8" id="KW-1133">Transmembrane helix</keyword>
<dbReference type="Pfam" id="PF12698">
    <property type="entry name" value="ABC2_membrane_3"/>
    <property type="match status" value="1"/>
</dbReference>
<evidence type="ECO:0000259" key="9">
    <source>
        <dbReference type="PROSITE" id="PS51012"/>
    </source>
</evidence>
<evidence type="ECO:0000256" key="2">
    <source>
        <dbReference type="ARBA" id="ARBA00007783"/>
    </source>
</evidence>
<evidence type="ECO:0000256" key="7">
    <source>
        <dbReference type="ARBA" id="ARBA00023136"/>
    </source>
</evidence>
<comment type="subcellular location">
    <subcellularLocation>
        <location evidence="1">Cell membrane</location>
        <topology evidence="1">Multi-pass membrane protein</topology>
    </subcellularLocation>
</comment>
<evidence type="ECO:0000256" key="4">
    <source>
        <dbReference type="ARBA" id="ARBA00022475"/>
    </source>
</evidence>
<feature type="domain" description="ABC transmembrane type-2" evidence="9">
    <location>
        <begin position="129"/>
        <end position="362"/>
    </location>
</feature>
<keyword evidence="7 8" id="KW-0472">Membrane</keyword>
<keyword evidence="3" id="KW-0813">Transport</keyword>
<evidence type="ECO:0000256" key="1">
    <source>
        <dbReference type="ARBA" id="ARBA00004651"/>
    </source>
</evidence>
<feature type="transmembrane region" description="Helical" evidence="8">
    <location>
        <begin position="167"/>
        <end position="188"/>
    </location>
</feature>
<gene>
    <name evidence="10" type="primary">ybhR</name>
    <name evidence="10" type="ORF">ELAC_1292</name>
</gene>
<dbReference type="GO" id="GO:0140359">
    <property type="term" value="F:ABC-type transporter activity"/>
    <property type="evidence" value="ECO:0007669"/>
    <property type="project" value="InterPro"/>
</dbReference>